<sequence length="128" mass="13217">MGIVDDAVHSIGRNVRMDARRLLLPILLTLAGGLTAAAGVAFLTAWAYLTLSIAVGQGPASLLIGLGLTILAAVLLVLARNRFTKKTLTDPPVSQPAAPATGATDFASQIAFTAAFVLARHLGEGKRD</sequence>
<dbReference type="InterPro" id="IPR009937">
    <property type="entry name" value="Phage_holin_3_6"/>
</dbReference>
<keyword evidence="3" id="KW-1185">Reference proteome</keyword>
<dbReference type="EMBL" id="SMUV01000046">
    <property type="protein sequence ID" value="TDK51446.1"/>
    <property type="molecule type" value="Genomic_DNA"/>
</dbReference>
<gene>
    <name evidence="2" type="ORF">E1832_03240</name>
</gene>
<dbReference type="RefSeq" id="WP_133358299.1">
    <property type="nucleotide sequence ID" value="NZ_SMUV01000046.1"/>
</dbReference>
<dbReference type="Proteomes" id="UP000295301">
    <property type="component" value="Unassembled WGS sequence"/>
</dbReference>
<evidence type="ECO:0000313" key="2">
    <source>
        <dbReference type="EMBL" id="TDK51446.1"/>
    </source>
</evidence>
<keyword evidence="1" id="KW-1133">Transmembrane helix</keyword>
<keyword evidence="1" id="KW-0812">Transmembrane</keyword>
<evidence type="ECO:0000256" key="1">
    <source>
        <dbReference type="SAM" id="Phobius"/>
    </source>
</evidence>
<name>A0A4R5VFP8_9RHOB</name>
<dbReference type="AlphaFoldDB" id="A0A4R5VFP8"/>
<feature type="transmembrane region" description="Helical" evidence="1">
    <location>
        <begin position="60"/>
        <end position="79"/>
    </location>
</feature>
<organism evidence="2 3">
    <name type="scientific">Antarcticimicrobium luteum</name>
    <dbReference type="NCBI Taxonomy" id="2547397"/>
    <lineage>
        <taxon>Bacteria</taxon>
        <taxon>Pseudomonadati</taxon>
        <taxon>Pseudomonadota</taxon>
        <taxon>Alphaproteobacteria</taxon>
        <taxon>Rhodobacterales</taxon>
        <taxon>Paracoccaceae</taxon>
        <taxon>Antarcticimicrobium</taxon>
    </lineage>
</organism>
<accession>A0A4R5VFP8</accession>
<reference evidence="2 3" key="1">
    <citation type="submission" date="2019-03" db="EMBL/GenBank/DDBJ databases">
        <title>Ruegeria lutea sp. nov., a novel strain, isolated from marine sediment, the Masan Bay, South Korea.</title>
        <authorList>
            <person name="Kim J."/>
            <person name="Kim D.-Y."/>
            <person name="Lee S.-S."/>
        </authorList>
    </citation>
    <scope>NUCLEOTIDE SEQUENCE [LARGE SCALE GENOMIC DNA]</scope>
    <source>
        <strain evidence="2 3">318-1</strain>
    </source>
</reference>
<dbReference type="Pfam" id="PF07332">
    <property type="entry name" value="Phage_holin_3_6"/>
    <property type="match status" value="1"/>
</dbReference>
<protein>
    <submittedName>
        <fullName evidence="2">Uncharacterized protein</fullName>
    </submittedName>
</protein>
<dbReference type="OrthoDB" id="9856998at2"/>
<keyword evidence="1" id="KW-0472">Membrane</keyword>
<feature type="transmembrane region" description="Helical" evidence="1">
    <location>
        <begin position="22"/>
        <end position="48"/>
    </location>
</feature>
<proteinExistence type="predicted"/>
<evidence type="ECO:0000313" key="3">
    <source>
        <dbReference type="Proteomes" id="UP000295301"/>
    </source>
</evidence>
<comment type="caution">
    <text evidence="2">The sequence shown here is derived from an EMBL/GenBank/DDBJ whole genome shotgun (WGS) entry which is preliminary data.</text>
</comment>